<dbReference type="Proteomes" id="UP000032568">
    <property type="component" value="Chromosome pTact"/>
</dbReference>
<organism evidence="2 3">
    <name type="scientific">Thalassomonas actiniarum</name>
    <dbReference type="NCBI Taxonomy" id="485447"/>
    <lineage>
        <taxon>Bacteria</taxon>
        <taxon>Pseudomonadati</taxon>
        <taxon>Pseudomonadota</taxon>
        <taxon>Gammaproteobacteria</taxon>
        <taxon>Alteromonadales</taxon>
        <taxon>Colwelliaceae</taxon>
        <taxon>Thalassomonas</taxon>
    </lineage>
</organism>
<reference evidence="2 3" key="2">
    <citation type="journal article" date="2022" name="Mar. Drugs">
        <title>Bioassay-Guided Fractionation Leads to the Detection of Cholic Acid Generated by the Rare Thalassomonas sp.</title>
        <authorList>
            <person name="Pheiffer F."/>
            <person name="Schneider Y.K."/>
            <person name="Hansen E.H."/>
            <person name="Andersen J.H."/>
            <person name="Isaksson J."/>
            <person name="Busche T."/>
            <person name="R C."/>
            <person name="Kalinowski J."/>
            <person name="Zyl L.V."/>
            <person name="Trindade M."/>
        </authorList>
    </citation>
    <scope>NUCLEOTIDE SEQUENCE [LARGE SCALE GENOMIC DNA]</scope>
    <source>
        <strain evidence="2 3">A5K-106</strain>
    </source>
</reference>
<keyword evidence="3" id="KW-1185">Reference proteome</keyword>
<dbReference type="EMBL" id="CP059736">
    <property type="protein sequence ID" value="WDE02546.1"/>
    <property type="molecule type" value="Genomic_DNA"/>
</dbReference>
<gene>
    <name evidence="2" type="ORF">SG35_029520</name>
</gene>
<reference evidence="2 3" key="1">
    <citation type="journal article" date="2015" name="Genome Announc.">
        <title>Draft Genome Sequences of Marine Isolates of Thalassomonas viridans and Thalassomonas actiniarum.</title>
        <authorList>
            <person name="Olonade I."/>
            <person name="van Zyl L.J."/>
            <person name="Trindade M."/>
        </authorList>
    </citation>
    <scope>NUCLEOTIDE SEQUENCE [LARGE SCALE GENOMIC DNA]</scope>
    <source>
        <strain evidence="2 3">A5K-106</strain>
    </source>
</reference>
<name>A0AAE9YWG1_9GAMM</name>
<feature type="transmembrane region" description="Helical" evidence="1">
    <location>
        <begin position="94"/>
        <end position="113"/>
    </location>
</feature>
<feature type="transmembrane region" description="Helical" evidence="1">
    <location>
        <begin position="52"/>
        <end position="74"/>
    </location>
</feature>
<feature type="transmembrane region" description="Helical" evidence="1">
    <location>
        <begin position="184"/>
        <end position="203"/>
    </location>
</feature>
<sequence length="222" mass="25544">MTTIQTKSILKLALIIAIVTFAIVSRNTLLIAIVFTVSIFTVMFVNRGDINIMYLCAGFIIVKTIEESLFSFVIEPGFSEVYADETKSTVWLGAAMFTIHFITDLILFYMVLLRAPFTRARLAAQNKPIDKVHMYKAEVAFASLFSVFMFIDLLALIENFIRHLDDIGFSMEVAKIFSGWNWVYYHYLDMKSILTGCAFMLLWSMSTEKAREQYHRQFELDA</sequence>
<dbReference type="RefSeq" id="WP_053042959.1">
    <property type="nucleotide sequence ID" value="NZ_CP059736.1"/>
</dbReference>
<evidence type="ECO:0000256" key="1">
    <source>
        <dbReference type="SAM" id="Phobius"/>
    </source>
</evidence>
<keyword evidence="1" id="KW-0812">Transmembrane</keyword>
<feature type="transmembrane region" description="Helical" evidence="1">
    <location>
        <begin position="12"/>
        <end position="45"/>
    </location>
</feature>
<protein>
    <submittedName>
        <fullName evidence="2">Uncharacterized protein</fullName>
    </submittedName>
</protein>
<dbReference type="KEGG" id="tact:SG35_029520"/>
<proteinExistence type="predicted"/>
<accession>A0AAE9YWG1</accession>
<keyword evidence="1" id="KW-1133">Transmembrane helix</keyword>
<evidence type="ECO:0000313" key="3">
    <source>
        <dbReference type="Proteomes" id="UP000032568"/>
    </source>
</evidence>
<evidence type="ECO:0000313" key="2">
    <source>
        <dbReference type="EMBL" id="WDE02546.1"/>
    </source>
</evidence>
<keyword evidence="1" id="KW-0472">Membrane</keyword>
<feature type="transmembrane region" description="Helical" evidence="1">
    <location>
        <begin position="134"/>
        <end position="157"/>
    </location>
</feature>
<dbReference type="AlphaFoldDB" id="A0AAE9YWG1"/>